<dbReference type="InterPro" id="IPR024072">
    <property type="entry name" value="DHFR-like_dom_sf"/>
</dbReference>
<feature type="binding site" evidence="14">
    <location>
        <position position="148"/>
    </location>
    <ligand>
        <name>NADP(+)</name>
        <dbReference type="ChEBI" id="CHEBI:58349"/>
    </ligand>
</feature>
<accession>A0A0W0V9Y7</accession>
<evidence type="ECO:0000259" key="16">
    <source>
        <dbReference type="PROSITE" id="PS51747"/>
    </source>
</evidence>
<evidence type="ECO:0000256" key="8">
    <source>
        <dbReference type="ARBA" id="ARBA00022833"/>
    </source>
</evidence>
<gene>
    <name evidence="17" type="primary">ribD</name>
    <name evidence="17" type="ORF">Ljor_1261</name>
</gene>
<comment type="pathway">
    <text evidence="3 12">Cofactor biosynthesis; riboflavin biosynthesis; 5-amino-6-(D-ribitylamino)uracil from GTP: step 3/4.</text>
</comment>
<dbReference type="SUPFAM" id="SSF53597">
    <property type="entry name" value="Dihydrofolate reductase-like"/>
    <property type="match status" value="1"/>
</dbReference>
<feature type="binding site" evidence="15">
    <location>
        <position position="78"/>
    </location>
    <ligand>
        <name>Zn(2+)</name>
        <dbReference type="ChEBI" id="CHEBI:29105"/>
        <note>catalytic</note>
    </ligand>
</feature>
<evidence type="ECO:0000256" key="1">
    <source>
        <dbReference type="ARBA" id="ARBA00002151"/>
    </source>
</evidence>
<comment type="caution">
    <text evidence="17">The sequence shown here is derived from an EMBL/GenBank/DDBJ whole genome shotgun (WGS) entry which is preliminary data.</text>
</comment>
<feature type="domain" description="CMP/dCMP-type deaminase" evidence="16">
    <location>
        <begin position="1"/>
        <end position="117"/>
    </location>
</feature>
<evidence type="ECO:0000256" key="13">
    <source>
        <dbReference type="PIRSR" id="PIRSR006769-1"/>
    </source>
</evidence>
<dbReference type="InterPro" id="IPR002125">
    <property type="entry name" value="CMP_dCMP_dom"/>
</dbReference>
<dbReference type="InterPro" id="IPR016193">
    <property type="entry name" value="Cytidine_deaminase-like"/>
</dbReference>
<dbReference type="GO" id="GO:0008270">
    <property type="term" value="F:zinc ion binding"/>
    <property type="evidence" value="ECO:0007669"/>
    <property type="project" value="InterPro"/>
</dbReference>
<comment type="similarity">
    <text evidence="5 12">In the C-terminal section; belongs to the HTP reductase family.</text>
</comment>
<evidence type="ECO:0000256" key="4">
    <source>
        <dbReference type="ARBA" id="ARBA00005259"/>
    </source>
</evidence>
<feature type="binding site" evidence="14">
    <location>
        <position position="194"/>
    </location>
    <ligand>
        <name>NADP(+)</name>
        <dbReference type="ChEBI" id="CHEBI:58349"/>
    </ligand>
</feature>
<dbReference type="Proteomes" id="UP000055035">
    <property type="component" value="Unassembled WGS sequence"/>
</dbReference>
<dbReference type="InterPro" id="IPR002734">
    <property type="entry name" value="RibDG_C"/>
</dbReference>
<evidence type="ECO:0000256" key="10">
    <source>
        <dbReference type="ARBA" id="ARBA00023002"/>
    </source>
</evidence>
<comment type="cofactor">
    <cofactor evidence="12 15">
        <name>Zn(2+)</name>
        <dbReference type="ChEBI" id="CHEBI:29105"/>
    </cofactor>
    <text evidence="12 15">Binds 1 zinc ion.</text>
</comment>
<dbReference type="PROSITE" id="PS51747">
    <property type="entry name" value="CYT_DCMP_DEAMINASES_2"/>
    <property type="match status" value="1"/>
</dbReference>
<evidence type="ECO:0000256" key="12">
    <source>
        <dbReference type="PIRNR" id="PIRNR006769"/>
    </source>
</evidence>
<feature type="binding site" evidence="14">
    <location>
        <begin position="284"/>
        <end position="290"/>
    </location>
    <ligand>
        <name>NADP(+)</name>
        <dbReference type="ChEBI" id="CHEBI:58349"/>
    </ligand>
</feature>
<dbReference type="Pfam" id="PF01872">
    <property type="entry name" value="RibD_C"/>
    <property type="match status" value="1"/>
</dbReference>
<dbReference type="GO" id="GO:0008703">
    <property type="term" value="F:5-amino-6-(5-phosphoribosylamino)uracil reductase activity"/>
    <property type="evidence" value="ECO:0007669"/>
    <property type="project" value="UniProtKB-EC"/>
</dbReference>
<feature type="active site" description="Proton donor" evidence="13">
    <location>
        <position position="46"/>
    </location>
</feature>
<feature type="binding site" evidence="14">
    <location>
        <position position="282"/>
    </location>
    <ligand>
        <name>substrate</name>
    </ligand>
</feature>
<dbReference type="PROSITE" id="PS00903">
    <property type="entry name" value="CYT_DCMP_DEAMINASES_1"/>
    <property type="match status" value="1"/>
</dbReference>
<evidence type="ECO:0000256" key="7">
    <source>
        <dbReference type="ARBA" id="ARBA00022723"/>
    </source>
</evidence>
<dbReference type="EMBL" id="LNYJ01000011">
    <property type="protein sequence ID" value="KTD16955.1"/>
    <property type="molecule type" value="Genomic_DNA"/>
</dbReference>
<evidence type="ECO:0000256" key="15">
    <source>
        <dbReference type="PIRSR" id="PIRSR006769-3"/>
    </source>
</evidence>
<dbReference type="PANTHER" id="PTHR38011">
    <property type="entry name" value="DIHYDROFOLATE REDUCTASE FAMILY PROTEIN (AFU_ORTHOLOGUE AFUA_8G06820)"/>
    <property type="match status" value="1"/>
</dbReference>
<dbReference type="GO" id="GO:0008835">
    <property type="term" value="F:diaminohydroxyphosphoribosylaminopyrimidine deaminase activity"/>
    <property type="evidence" value="ECO:0007669"/>
    <property type="project" value="UniProtKB-EC"/>
</dbReference>
<dbReference type="GO" id="GO:0009231">
    <property type="term" value="P:riboflavin biosynthetic process"/>
    <property type="evidence" value="ECO:0007669"/>
    <property type="project" value="UniProtKB-UniPathway"/>
</dbReference>
<dbReference type="SUPFAM" id="SSF53927">
    <property type="entry name" value="Cytidine deaminase-like"/>
    <property type="match status" value="1"/>
</dbReference>
<keyword evidence="11" id="KW-0511">Multifunctional enzyme</keyword>
<dbReference type="Gene3D" id="3.40.430.10">
    <property type="entry name" value="Dihydrofolate Reductase, subunit A"/>
    <property type="match status" value="1"/>
</dbReference>
<dbReference type="PANTHER" id="PTHR38011:SF7">
    <property type="entry name" value="2,5-DIAMINO-6-RIBOSYLAMINO-4(3H)-PYRIMIDINONE 5'-PHOSPHATE REDUCTASE"/>
    <property type="match status" value="1"/>
</dbReference>
<organism evidence="17 18">
    <name type="scientific">Legionella jordanis</name>
    <dbReference type="NCBI Taxonomy" id="456"/>
    <lineage>
        <taxon>Bacteria</taxon>
        <taxon>Pseudomonadati</taxon>
        <taxon>Pseudomonadota</taxon>
        <taxon>Gammaproteobacteria</taxon>
        <taxon>Legionellales</taxon>
        <taxon>Legionellaceae</taxon>
        <taxon>Legionella</taxon>
    </lineage>
</organism>
<keyword evidence="7 12" id="KW-0479">Metal-binding</keyword>
<evidence type="ECO:0000256" key="14">
    <source>
        <dbReference type="PIRSR" id="PIRSR006769-2"/>
    </source>
</evidence>
<evidence type="ECO:0000256" key="9">
    <source>
        <dbReference type="ARBA" id="ARBA00022857"/>
    </source>
</evidence>
<dbReference type="InterPro" id="IPR016192">
    <property type="entry name" value="APOBEC/CMP_deaminase_Zn-bd"/>
</dbReference>
<feature type="binding site" evidence="14">
    <location>
        <position position="178"/>
    </location>
    <ligand>
        <name>substrate</name>
    </ligand>
</feature>
<feature type="binding site" evidence="15">
    <location>
        <position position="44"/>
    </location>
    <ligand>
        <name>Zn(2+)</name>
        <dbReference type="ChEBI" id="CHEBI:29105"/>
        <note>catalytic</note>
    </ligand>
</feature>
<dbReference type="InterPro" id="IPR050765">
    <property type="entry name" value="Riboflavin_Biosynth_HTPR"/>
</dbReference>
<comment type="catalytic activity">
    <reaction evidence="12">
        <text>5-amino-6-(5-phospho-D-ribitylamino)uracil + NADP(+) = 5-amino-6-(5-phospho-D-ribosylamino)uracil + NADPH + H(+)</text>
        <dbReference type="Rhea" id="RHEA:17845"/>
        <dbReference type="ChEBI" id="CHEBI:15378"/>
        <dbReference type="ChEBI" id="CHEBI:57783"/>
        <dbReference type="ChEBI" id="CHEBI:58349"/>
        <dbReference type="ChEBI" id="CHEBI:58421"/>
        <dbReference type="ChEBI" id="CHEBI:58453"/>
        <dbReference type="EC" id="1.1.1.193"/>
    </reaction>
</comment>
<dbReference type="UniPathway" id="UPA00275">
    <property type="reaction ID" value="UER00401"/>
</dbReference>
<dbReference type="PIRSF" id="PIRSF006769">
    <property type="entry name" value="RibD"/>
    <property type="match status" value="1"/>
</dbReference>
<feature type="binding site" evidence="15">
    <location>
        <position position="69"/>
    </location>
    <ligand>
        <name>Zn(2+)</name>
        <dbReference type="ChEBI" id="CHEBI:29105"/>
        <note>catalytic</note>
    </ligand>
</feature>
<evidence type="ECO:0000313" key="17">
    <source>
        <dbReference type="EMBL" id="KTD16955.1"/>
    </source>
</evidence>
<reference evidence="17 18" key="1">
    <citation type="submission" date="2015-11" db="EMBL/GenBank/DDBJ databases">
        <title>Genomic analysis of 38 Legionella species identifies large and diverse effector repertoires.</title>
        <authorList>
            <person name="Burstein D."/>
            <person name="Amaro F."/>
            <person name="Zusman T."/>
            <person name="Lifshitz Z."/>
            <person name="Cohen O."/>
            <person name="Gilbert J.A."/>
            <person name="Pupko T."/>
            <person name="Shuman H.A."/>
            <person name="Segal G."/>
        </authorList>
    </citation>
    <scope>NUCLEOTIDE SEQUENCE [LARGE SCALE GENOMIC DNA]</scope>
    <source>
        <strain evidence="17 18">BL-540</strain>
    </source>
</reference>
<dbReference type="NCBIfam" id="TIGR00326">
    <property type="entry name" value="eubact_ribD"/>
    <property type="match status" value="1"/>
</dbReference>
<keyword evidence="9 12" id="KW-0521">NADP</keyword>
<feature type="binding site" evidence="14">
    <location>
        <position position="201"/>
    </location>
    <ligand>
        <name>substrate</name>
    </ligand>
</feature>
<dbReference type="EC" id="3.5.4.26" evidence="12"/>
<proteinExistence type="inferred from homology"/>
<comment type="function">
    <text evidence="1 12">Converts 2,5-diamino-6-(ribosylamino)-4(3h)-pyrimidinone 5'-phosphate into 5-amino-6-(ribosylamino)-2,4(1h,3h)-pyrimidinedione 5'-phosphate.</text>
</comment>
<feature type="binding site" evidence="14">
    <location>
        <position position="198"/>
    </location>
    <ligand>
        <name>substrate</name>
    </ligand>
</feature>
<sequence>MLAALEQAWLGRGLCAPNPSVGAVAVRSGKIIARAWHQGAGKAHAEQLLLQQIPKGLDDISLYVTLEPCNHWGKTPPCASAIIEHGISKVIFGFCDPNPIVAANDTPKILEQAGIEVLHFPLQEIDSFYQSYRYWIMTKKPWITVKLAQTFDGKIAGEQGAPCHLSNAACKTFTHLNRKHTDLILTTAKTIAADNPMLNVRLQDEEFGKPLAILDRRLLLSPEARALKNARHCHIFHDEGHSAEESLPNCSYHGIPSINNRLDLEAIIKHIGAMGYHDVWVEAGGELFSALHQRNLVQRTFLYLVPEILGEKTTPAFHGNALFARNKTVSWQIKEDNAIACLDWEV</sequence>
<dbReference type="EC" id="1.1.1.193" evidence="12"/>
<protein>
    <recommendedName>
        <fullName evidence="12">Riboflavin biosynthesis protein RibD</fullName>
    </recommendedName>
    <domain>
        <recommendedName>
            <fullName evidence="12">Diaminohydroxyphosphoribosylaminopyrimidine deaminase</fullName>
            <shortName evidence="12">DRAP deaminase</shortName>
            <ecNumber evidence="12">3.5.4.26</ecNumber>
        </recommendedName>
        <alternativeName>
            <fullName evidence="12">Riboflavin-specific deaminase</fullName>
        </alternativeName>
    </domain>
    <domain>
        <recommendedName>
            <fullName evidence="12">5-amino-6-(5-phosphoribosylamino)uracil reductase</fullName>
            <ecNumber evidence="12">1.1.1.193</ecNumber>
        </recommendedName>
        <alternativeName>
            <fullName evidence="12">HTP reductase</fullName>
        </alternativeName>
    </domain>
</protein>
<keyword evidence="10 12" id="KW-0560">Oxidoreductase</keyword>
<evidence type="ECO:0000256" key="6">
    <source>
        <dbReference type="ARBA" id="ARBA00022619"/>
    </source>
</evidence>
<evidence type="ECO:0000256" key="11">
    <source>
        <dbReference type="ARBA" id="ARBA00023268"/>
    </source>
</evidence>
<name>A0A0W0V9Y7_9GAMM</name>
<comment type="pathway">
    <text evidence="2 12">Cofactor biosynthesis; riboflavin biosynthesis; 5-amino-6-(D-ribitylamino)uracil from GTP: step 2/4.</text>
</comment>
<keyword evidence="8 12" id="KW-0862">Zinc</keyword>
<keyword evidence="6 12" id="KW-0686">Riboflavin biosynthesis</keyword>
<evidence type="ECO:0000256" key="3">
    <source>
        <dbReference type="ARBA" id="ARBA00004910"/>
    </source>
</evidence>
<dbReference type="AlphaFoldDB" id="A0A0W0V9Y7"/>
<dbReference type="CDD" id="cd01284">
    <property type="entry name" value="Riboflavin_deaminase-reductase"/>
    <property type="match status" value="1"/>
</dbReference>
<dbReference type="Pfam" id="PF00383">
    <property type="entry name" value="dCMP_cyt_deam_1"/>
    <property type="match status" value="1"/>
</dbReference>
<dbReference type="PATRIC" id="fig|456.5.peg.1348"/>
<comment type="similarity">
    <text evidence="4 12">In the N-terminal section; belongs to the cytidine and deoxycytidylate deaminase family.</text>
</comment>
<evidence type="ECO:0000256" key="2">
    <source>
        <dbReference type="ARBA" id="ARBA00004882"/>
    </source>
</evidence>
<evidence type="ECO:0000313" key="18">
    <source>
        <dbReference type="Proteomes" id="UP000055035"/>
    </source>
</evidence>
<evidence type="ECO:0000256" key="5">
    <source>
        <dbReference type="ARBA" id="ARBA00007417"/>
    </source>
</evidence>
<keyword evidence="12" id="KW-0378">Hydrolase</keyword>
<feature type="binding site" evidence="14">
    <location>
        <position position="190"/>
    </location>
    <ligand>
        <name>NADP(+)</name>
        <dbReference type="ChEBI" id="CHEBI:58349"/>
    </ligand>
</feature>
<dbReference type="STRING" id="456.Ljor_1261"/>
<dbReference type="Gene3D" id="3.40.140.10">
    <property type="entry name" value="Cytidine Deaminase, domain 2"/>
    <property type="match status" value="1"/>
</dbReference>
<comment type="catalytic activity">
    <reaction evidence="12">
        <text>2,5-diamino-6-hydroxy-4-(5-phosphoribosylamino)-pyrimidine + H2O + H(+) = 5-amino-6-(5-phospho-D-ribosylamino)uracil + NH4(+)</text>
        <dbReference type="Rhea" id="RHEA:21868"/>
        <dbReference type="ChEBI" id="CHEBI:15377"/>
        <dbReference type="ChEBI" id="CHEBI:15378"/>
        <dbReference type="ChEBI" id="CHEBI:28938"/>
        <dbReference type="ChEBI" id="CHEBI:58453"/>
        <dbReference type="ChEBI" id="CHEBI:58614"/>
        <dbReference type="EC" id="3.5.4.26"/>
    </reaction>
</comment>
<dbReference type="InterPro" id="IPR004794">
    <property type="entry name" value="Eubact_RibD"/>
</dbReference>
<keyword evidence="18" id="KW-1185">Reference proteome</keyword>